<dbReference type="RefSeq" id="WP_013446107.1">
    <property type="nucleotide sequence ID" value="NC_014734.1"/>
</dbReference>
<accession>E4T7P4</accession>
<reference evidence="1 2" key="2">
    <citation type="journal article" date="2011" name="Stand. Genomic Sci.">
        <title>Complete genome sequence of Paludibacter propionicigenes type strain (WB4).</title>
        <authorList>
            <person name="Gronow S."/>
            <person name="Munk C."/>
            <person name="Lapidus A."/>
            <person name="Nolan M."/>
            <person name="Lucas S."/>
            <person name="Hammon N."/>
            <person name="Deshpande S."/>
            <person name="Cheng J.F."/>
            <person name="Tapia R."/>
            <person name="Han C."/>
            <person name="Goodwin L."/>
            <person name="Pitluck S."/>
            <person name="Liolios K."/>
            <person name="Ivanova N."/>
            <person name="Mavromatis K."/>
            <person name="Mikhailova N."/>
            <person name="Pati A."/>
            <person name="Chen A."/>
            <person name="Palaniappan K."/>
            <person name="Land M."/>
            <person name="Hauser L."/>
            <person name="Chang Y.J."/>
            <person name="Jeffries C.D."/>
            <person name="Brambilla E."/>
            <person name="Rohde M."/>
            <person name="Goker M."/>
            <person name="Detter J.C."/>
            <person name="Woyke T."/>
            <person name="Bristow J."/>
            <person name="Eisen J.A."/>
            <person name="Markowitz V."/>
            <person name="Hugenholtz P."/>
            <person name="Kyrpides N.C."/>
            <person name="Klenk H.P."/>
        </authorList>
    </citation>
    <scope>NUCLEOTIDE SEQUENCE [LARGE SCALE GENOMIC DNA]</scope>
    <source>
        <strain evidence="2">DSM 17365 / JCM 13257 / WB4</strain>
    </source>
</reference>
<dbReference type="eggNOG" id="ENOG5033QQ5">
    <property type="taxonomic scope" value="Bacteria"/>
</dbReference>
<dbReference type="OrthoDB" id="1090973at2"/>
<sequence length="1154" mass="136055">MKTSANNIYFNGINSFKKIFDSKGAIAPIAEKSCRNFDIKAQNDVNKEQRIHYFAVGHTFKQLDTENLFEYVLDENLRAKRPTRFISLQQFDKEFIENIKRLISDIRNINSHYIHRFDPLKIDAVPTNIIDFLKESFELAVIQIYLKEKGINYLQFSENPHADQKLVAFLHDKFLPLDEKKTSMLQNETPQLKEYKEYRKYFKTLSKQAAIDQLLFAEKETDYIWNLFDSHPVLTISAGKYLSFYSCLFLLSMFLYKSEANQLISKIKGFKKNTTEEEKSKREIFTFFSKRFNSMDIDSEENQLVKFRDLILYLNHYPVAWNKDLELDSSNPAMTDKLKSKIIELEINRSFPLYEGNERFATFAKYQIWGKKHLGKSIEKEYINASFTDEEITAYTYETDTCPELKDAHKKLADLKAAKGLFGKRKEKNESDIKKTETSIRELQHEPNPIKDKLIQRIEKNLLTVSYGRNQDRFMDFSARFLAEINYFGQDASFKMYHFYATDEQNSELEKYELPKDKKKYDSLKFHQGKLVHFISYKEHLKRYESWDDAFVIENNAIQLKLSFDGVENTVTIQRALLIYLLEDALRNIQNNTAENAGKQLLQEYYSHNKADLSAFKQILTQQDSIEPQQKTEFKKLLPRRLLNNYSPAINHLQTPHSSLPLILEKALLAEKRYCSLVVKAKAEGNYDDFIKRNKGKQFKLQFIRKAWNLMYFRNSYLQNVQAAGHHKSFHIERDEFNDFSRYMFAFEELSQYKYYLNEMFEKKGFFENNEFKILFQSGTSLENLYEKTKQKFEIWLASNTAKTNKPDNYHLNNYEQQFSNQLFFINLSHFINYLKSTGKLQTDANGQIIYEALNNVQYLIPEYYYTDKPERSESKSGNKLYNKLKATKLEDALLYEMAMCYLKADKQIADKAKHPITKLLTSDVEFNITNKEGIQLYHLLVPFKKIDAFIGLKMHKEQQDKKHPTSFLANIVNYLELVKNDKDIRKTYEAFSTNPVKRTLTYDDLAKIDGHLISKSIKFTNVTLELERYFIFKESLIVKKGNNIDFKYIKGLRNYYNNEKKKNEGIRNKAFHFGIPDSKSYDQLIRDAEVMFIANEVKPTHATKYTDLNKQLHTVCDKLMETVHNDYFSKEGDGKKKREAAGQKYFENIISAK</sequence>
<name>E4T7P4_PALPW</name>
<evidence type="ECO:0000313" key="2">
    <source>
        <dbReference type="Proteomes" id="UP000008718"/>
    </source>
</evidence>
<reference key="1">
    <citation type="submission" date="2010-11" db="EMBL/GenBank/DDBJ databases">
        <title>The complete genome of Paludibacter propionicigenes DSM 17365.</title>
        <authorList>
            <consortium name="US DOE Joint Genome Institute (JGI-PGF)"/>
            <person name="Lucas S."/>
            <person name="Copeland A."/>
            <person name="Lapidus A."/>
            <person name="Bruce D."/>
            <person name="Goodwin L."/>
            <person name="Pitluck S."/>
            <person name="Kyrpides N."/>
            <person name="Mavromatis K."/>
            <person name="Ivanova N."/>
            <person name="Munk A.C."/>
            <person name="Brettin T."/>
            <person name="Detter J.C."/>
            <person name="Han C."/>
            <person name="Tapia R."/>
            <person name="Land M."/>
            <person name="Hauser L."/>
            <person name="Markowitz V."/>
            <person name="Cheng J.-F."/>
            <person name="Hugenholtz P."/>
            <person name="Woyke T."/>
            <person name="Wu D."/>
            <person name="Gronow S."/>
            <person name="Wellnitz S."/>
            <person name="Brambilla E."/>
            <person name="Klenk H.-P."/>
            <person name="Eisen J.A."/>
        </authorList>
    </citation>
    <scope>NUCLEOTIDE SEQUENCE</scope>
    <source>
        <strain>WB4</strain>
    </source>
</reference>
<gene>
    <name evidence="1" type="ordered locus">Palpr_2606</name>
</gene>
<evidence type="ECO:0000313" key="1">
    <source>
        <dbReference type="EMBL" id="ADQ80738.1"/>
    </source>
</evidence>
<protein>
    <submittedName>
        <fullName evidence="1">Uncharacterized protein</fullName>
    </submittedName>
</protein>
<dbReference type="AlphaFoldDB" id="E4T7P4"/>
<organism evidence="1 2">
    <name type="scientific">Paludibacter propionicigenes (strain DSM 17365 / JCM 13257 / WB4)</name>
    <dbReference type="NCBI Taxonomy" id="694427"/>
    <lineage>
        <taxon>Bacteria</taxon>
        <taxon>Pseudomonadati</taxon>
        <taxon>Bacteroidota</taxon>
        <taxon>Bacteroidia</taxon>
        <taxon>Bacteroidales</taxon>
        <taxon>Paludibacteraceae</taxon>
        <taxon>Paludibacter</taxon>
    </lineage>
</organism>
<dbReference type="Proteomes" id="UP000008718">
    <property type="component" value="Chromosome"/>
</dbReference>
<dbReference type="KEGG" id="ppn:Palpr_2606"/>
<dbReference type="EMBL" id="CP002345">
    <property type="protein sequence ID" value="ADQ80738.1"/>
    <property type="molecule type" value="Genomic_DNA"/>
</dbReference>
<dbReference type="HOGENOM" id="CLU_276574_0_0_10"/>
<keyword evidence="2" id="KW-1185">Reference proteome</keyword>
<proteinExistence type="predicted"/>